<name>A0A1H4MKY2_9BRAD</name>
<dbReference type="InterPro" id="IPR000073">
    <property type="entry name" value="AB_hydrolase_1"/>
</dbReference>
<dbReference type="PANTHER" id="PTHR43798">
    <property type="entry name" value="MONOACYLGLYCEROL LIPASE"/>
    <property type="match status" value="1"/>
</dbReference>
<dbReference type="EMBL" id="FNTI01000001">
    <property type="protein sequence ID" value="SEB83414.1"/>
    <property type="molecule type" value="Genomic_DNA"/>
</dbReference>
<protein>
    <submittedName>
        <fullName evidence="2">Pimeloyl-ACP methyl ester carboxylesterase</fullName>
    </submittedName>
</protein>
<reference evidence="2 3" key="1">
    <citation type="submission" date="2016-10" db="EMBL/GenBank/DDBJ databases">
        <authorList>
            <person name="de Groot N.N."/>
        </authorList>
    </citation>
    <scope>NUCLEOTIDE SEQUENCE [LARGE SCALE GENOMIC DNA]</scope>
    <source>
        <strain evidence="2 3">GAS522</strain>
    </source>
</reference>
<evidence type="ECO:0000313" key="3">
    <source>
        <dbReference type="Proteomes" id="UP000183208"/>
    </source>
</evidence>
<dbReference type="PRINTS" id="PR00111">
    <property type="entry name" value="ABHYDROLASE"/>
</dbReference>
<proteinExistence type="predicted"/>
<accession>A0A1H4MKY2</accession>
<dbReference type="InterPro" id="IPR029058">
    <property type="entry name" value="AB_hydrolase_fold"/>
</dbReference>
<evidence type="ECO:0000313" key="2">
    <source>
        <dbReference type="EMBL" id="SEB83414.1"/>
    </source>
</evidence>
<dbReference type="Proteomes" id="UP000183208">
    <property type="component" value="Unassembled WGS sequence"/>
</dbReference>
<sequence length="307" mass="33154">MTSVIHASFAKPAKTTVLALHCSLGSGRQWTKLADELGRSHHFVAPDISGYGTNTCALDLPLTLAEEVRCMSGHLNDATGPIHLVGHSYGGAIAFKIATDSAFAHRVRSLTLIEPVLPTLLLETDSDRRLHARFAQLARDVSEDLWNGSVLEAIDQFIEFWNGSGPQDPLPATTRLRMIERADKLAFDFTAALAEENVTIAAASLRVPTLLFSGGTSPYFTQRIVRRLAAVVEGAESRHLPDAGHMLALSHASTINPEIAKHIARADALAGLSLGRNQIDDPQIDVPEPPLRLARRAVSGRVGEEKS</sequence>
<feature type="domain" description="AB hydrolase-1" evidence="1">
    <location>
        <begin position="17"/>
        <end position="252"/>
    </location>
</feature>
<dbReference type="PANTHER" id="PTHR43798:SF33">
    <property type="entry name" value="HYDROLASE, PUTATIVE (AFU_ORTHOLOGUE AFUA_2G14860)-RELATED"/>
    <property type="match status" value="1"/>
</dbReference>
<evidence type="ECO:0000259" key="1">
    <source>
        <dbReference type="Pfam" id="PF12697"/>
    </source>
</evidence>
<dbReference type="Pfam" id="PF12697">
    <property type="entry name" value="Abhydrolase_6"/>
    <property type="match status" value="1"/>
</dbReference>
<dbReference type="SUPFAM" id="SSF53474">
    <property type="entry name" value="alpha/beta-Hydrolases"/>
    <property type="match status" value="1"/>
</dbReference>
<dbReference type="RefSeq" id="WP_074814048.1">
    <property type="nucleotide sequence ID" value="NZ_FNTI01000001.1"/>
</dbReference>
<dbReference type="GO" id="GO:0016020">
    <property type="term" value="C:membrane"/>
    <property type="evidence" value="ECO:0007669"/>
    <property type="project" value="TreeGrafter"/>
</dbReference>
<gene>
    <name evidence="2" type="ORF">SAMN05444171_0031</name>
</gene>
<organism evidence="2 3">
    <name type="scientific">Bradyrhizobium lablabi</name>
    <dbReference type="NCBI Taxonomy" id="722472"/>
    <lineage>
        <taxon>Bacteria</taxon>
        <taxon>Pseudomonadati</taxon>
        <taxon>Pseudomonadota</taxon>
        <taxon>Alphaproteobacteria</taxon>
        <taxon>Hyphomicrobiales</taxon>
        <taxon>Nitrobacteraceae</taxon>
        <taxon>Bradyrhizobium</taxon>
    </lineage>
</organism>
<dbReference type="AlphaFoldDB" id="A0A1H4MKY2"/>
<dbReference type="InterPro" id="IPR050266">
    <property type="entry name" value="AB_hydrolase_sf"/>
</dbReference>
<dbReference type="Gene3D" id="3.40.50.1820">
    <property type="entry name" value="alpha/beta hydrolase"/>
    <property type="match status" value="1"/>
</dbReference>